<dbReference type="SUPFAM" id="SSF52540">
    <property type="entry name" value="P-loop containing nucleoside triphosphate hydrolases"/>
    <property type="match status" value="1"/>
</dbReference>
<reference evidence="4 5" key="1">
    <citation type="journal article" date="2011" name="PLoS ONE">
        <title>The complete genome sequence of Thermoproteus tenax: a physiologically versatile member of the Crenarchaeota.</title>
        <authorList>
            <person name="Siebers B."/>
            <person name="Zaparty M."/>
            <person name="Raddatz G."/>
            <person name="Tjaden B."/>
            <person name="Albers S.V."/>
            <person name="Bell S.D."/>
            <person name="Blombach F."/>
            <person name="Kletzin A."/>
            <person name="Kyrpides N."/>
            <person name="Lanz C."/>
            <person name="Plagens A."/>
            <person name="Rampp M."/>
            <person name="Rosinus A."/>
            <person name="von Jan M."/>
            <person name="Makarova K.S."/>
            <person name="Klenk H.P."/>
            <person name="Schuster S.C."/>
            <person name="Hensel R."/>
        </authorList>
    </citation>
    <scope>NUCLEOTIDE SEQUENCE [LARGE SCALE GENOMIC DNA]</scope>
    <source>
        <strain evidence="5">ATCC 35583 / DSM 2078 / JCM 9277 / NBRC 100435 / Kra 1</strain>
    </source>
</reference>
<dbReference type="InterPro" id="IPR010674">
    <property type="entry name" value="NOG1_Rossman_fold_dom"/>
</dbReference>
<accession>G4RL28</accession>
<dbReference type="InterPro" id="IPR027417">
    <property type="entry name" value="P-loop_NTPase"/>
</dbReference>
<name>G4RL28_THETK</name>
<evidence type="ECO:0000313" key="5">
    <source>
        <dbReference type="Proteomes" id="UP000002654"/>
    </source>
</evidence>
<feature type="domain" description="OBG-type G" evidence="3">
    <location>
        <begin position="165"/>
        <end position="329"/>
    </location>
</feature>
<dbReference type="Pfam" id="PF17835">
    <property type="entry name" value="NOG1_N"/>
    <property type="match status" value="1"/>
</dbReference>
<dbReference type="OrthoDB" id="147673at2157"/>
<protein>
    <submittedName>
        <fullName evidence="4">GTP-binding protein, GTP1/OBG family</fullName>
    </submittedName>
</protein>
<dbReference type="PROSITE" id="PS51710">
    <property type="entry name" value="G_OBG"/>
    <property type="match status" value="1"/>
</dbReference>
<dbReference type="HOGENOM" id="CLU_011784_0_0_2"/>
<dbReference type="GO" id="GO:0005525">
    <property type="term" value="F:GTP binding"/>
    <property type="evidence" value="ECO:0007669"/>
    <property type="project" value="UniProtKB-KW"/>
</dbReference>
<keyword evidence="2" id="KW-0342">GTP-binding</keyword>
<organism evidence="4 5">
    <name type="scientific">Thermoproteus tenax (strain ATCC 35583 / DSM 2078 / JCM 9277 / NBRC 100435 / Kra 1)</name>
    <dbReference type="NCBI Taxonomy" id="768679"/>
    <lineage>
        <taxon>Archaea</taxon>
        <taxon>Thermoproteota</taxon>
        <taxon>Thermoprotei</taxon>
        <taxon>Thermoproteales</taxon>
        <taxon>Thermoproteaceae</taxon>
        <taxon>Thermoproteus</taxon>
    </lineage>
</organism>
<dbReference type="GeneID" id="11262531"/>
<evidence type="ECO:0000256" key="1">
    <source>
        <dbReference type="ARBA" id="ARBA00022741"/>
    </source>
</evidence>
<keyword evidence="1" id="KW-0547">Nucleotide-binding</keyword>
<sequence>MQFKIPYIYSSEELERYFLGVYKTTEAKSPSVETGLERLRRLEIARVMKSAQALGSALKEMAVAMPFVGELHPFYKDLLDLYIGLNNYRHALAKIGRATSAVRAISRETLISLKTAYSKGQIYKIRRAYIGRATDLIRDLAPELNTAREAAVFFRKLYDIDPELFTVVVSGAPNVGKSSLVGCMSTAKPKVAEYPFTTKQIHVGHIFVRGDRVQVIDTPGLLDRPFQEMNRIEQQAVLALRHLAKVIVFLVDPSLHSGYDIEIQLKIYNNIKSNFNIPIILVINKIDLINNKQIIKDIEKLFGAEPHTISAKECRGTEELKELILEKFYVPYALERLRRAVYERRSRSR</sequence>
<dbReference type="PRINTS" id="PR00326">
    <property type="entry name" value="GTP1OBG"/>
</dbReference>
<dbReference type="EMBL" id="FN869859">
    <property type="protein sequence ID" value="CCC82273.1"/>
    <property type="molecule type" value="Genomic_DNA"/>
</dbReference>
<dbReference type="Proteomes" id="UP000002654">
    <property type="component" value="Chromosome"/>
</dbReference>
<dbReference type="PANTHER" id="PTHR45759">
    <property type="entry name" value="NUCLEOLAR GTP-BINDING PROTEIN 1"/>
    <property type="match status" value="1"/>
</dbReference>
<evidence type="ECO:0000313" key="4">
    <source>
        <dbReference type="EMBL" id="CCC82273.1"/>
    </source>
</evidence>
<evidence type="ECO:0000256" key="2">
    <source>
        <dbReference type="ARBA" id="ARBA00023134"/>
    </source>
</evidence>
<dbReference type="InterPro" id="IPR005225">
    <property type="entry name" value="Small_GTP-bd"/>
</dbReference>
<dbReference type="Gene3D" id="3.40.50.300">
    <property type="entry name" value="P-loop containing nucleotide triphosphate hydrolases"/>
    <property type="match status" value="1"/>
</dbReference>
<evidence type="ECO:0000259" key="3">
    <source>
        <dbReference type="PROSITE" id="PS51710"/>
    </source>
</evidence>
<dbReference type="PATRIC" id="fig|768679.9.peg.1672"/>
<proteinExistence type="predicted"/>
<dbReference type="AlphaFoldDB" id="G4RL28"/>
<dbReference type="eggNOG" id="arCOG00352">
    <property type="taxonomic scope" value="Archaea"/>
</dbReference>
<keyword evidence="5" id="KW-1185">Reference proteome</keyword>
<gene>
    <name evidence="4" type="ordered locus">TTX_1652</name>
</gene>
<dbReference type="RefSeq" id="WP_014127527.1">
    <property type="nucleotide sequence ID" value="NC_016070.1"/>
</dbReference>
<dbReference type="CDD" id="cd01897">
    <property type="entry name" value="NOG"/>
    <property type="match status" value="1"/>
</dbReference>
<dbReference type="Gene3D" id="1.20.120.1190">
    <property type="match status" value="1"/>
</dbReference>
<dbReference type="PaxDb" id="768679-TTX_1652"/>
<dbReference type="InterPro" id="IPR031167">
    <property type="entry name" value="G_OBG"/>
</dbReference>
<dbReference type="InterPro" id="IPR006073">
    <property type="entry name" value="GTP-bd"/>
</dbReference>
<dbReference type="KEGG" id="ttn:TTX_1652"/>
<dbReference type="InterPro" id="IPR041623">
    <property type="entry name" value="NOG1_N"/>
</dbReference>
<dbReference type="STRING" id="768679.TTX_1652"/>
<dbReference type="Pfam" id="PF06858">
    <property type="entry name" value="NOG1"/>
    <property type="match status" value="1"/>
</dbReference>
<dbReference type="NCBIfam" id="TIGR00231">
    <property type="entry name" value="small_GTP"/>
    <property type="match status" value="1"/>
</dbReference>